<dbReference type="EMBL" id="PKSL01000244">
    <property type="protein sequence ID" value="POV97902.1"/>
    <property type="molecule type" value="Genomic_DNA"/>
</dbReference>
<keyword evidence="2" id="KW-1185">Reference proteome</keyword>
<proteinExistence type="predicted"/>
<dbReference type="VEuPathDB" id="FungiDB:PSHT_04674"/>
<dbReference type="Proteomes" id="UP000239156">
    <property type="component" value="Unassembled WGS sequence"/>
</dbReference>
<name>A0A2S4UKQ7_9BASI</name>
<dbReference type="AlphaFoldDB" id="A0A2S4UKQ7"/>
<gene>
    <name evidence="1" type="ORF">PSTT_14776</name>
</gene>
<sequence length="219" mass="24648">MIALVCFALRCTLAAPSLDVSTAPIVQAIGSLANLPFQDLQPYKPFPVDSARTLNYLKHFDPLKHFPDEKIHTEVPGGKNVELQVPRQQNSRKEFKSNIMKPPQARMKMDRTRTPTQEEEIKINNILNNYPVGHAYQLTDTPEPVILAAPIFDFEYACGKDKIYGIDGALIKETGCFHWNGPCVEECLVEAYVDCLKGSSKSIKSKKSYDNSNYSRKII</sequence>
<protein>
    <submittedName>
        <fullName evidence="1">Uncharacterized protein</fullName>
    </submittedName>
</protein>
<organism evidence="1 2">
    <name type="scientific">Puccinia striiformis</name>
    <dbReference type="NCBI Taxonomy" id="27350"/>
    <lineage>
        <taxon>Eukaryota</taxon>
        <taxon>Fungi</taxon>
        <taxon>Dikarya</taxon>
        <taxon>Basidiomycota</taxon>
        <taxon>Pucciniomycotina</taxon>
        <taxon>Pucciniomycetes</taxon>
        <taxon>Pucciniales</taxon>
        <taxon>Pucciniaceae</taxon>
        <taxon>Puccinia</taxon>
    </lineage>
</organism>
<accession>A0A2S4UKQ7</accession>
<dbReference type="VEuPathDB" id="FungiDB:PSTT_14776"/>
<reference evidence="1" key="1">
    <citation type="submission" date="2017-12" db="EMBL/GenBank/DDBJ databases">
        <title>Gene loss provides genomic basis for host adaptation in cereal stripe rust fungi.</title>
        <authorList>
            <person name="Xia C."/>
        </authorList>
    </citation>
    <scope>NUCLEOTIDE SEQUENCE [LARGE SCALE GENOMIC DNA]</scope>
    <source>
        <strain evidence="1">93-210</strain>
    </source>
</reference>
<evidence type="ECO:0000313" key="2">
    <source>
        <dbReference type="Proteomes" id="UP000239156"/>
    </source>
</evidence>
<comment type="caution">
    <text evidence="1">The sequence shown here is derived from an EMBL/GenBank/DDBJ whole genome shotgun (WGS) entry which is preliminary data.</text>
</comment>
<evidence type="ECO:0000313" key="1">
    <source>
        <dbReference type="EMBL" id="POV97902.1"/>
    </source>
</evidence>